<protein>
    <submittedName>
        <fullName evidence="1">Uncharacterized protein</fullName>
    </submittedName>
</protein>
<dbReference type="InterPro" id="IPR036691">
    <property type="entry name" value="Endo/exonu/phosph_ase_sf"/>
</dbReference>
<dbReference type="Gene3D" id="3.60.10.10">
    <property type="entry name" value="Endonuclease/exonuclease/phosphatase"/>
    <property type="match status" value="1"/>
</dbReference>
<dbReference type="EMBL" id="JACXVP010000001">
    <property type="protein sequence ID" value="KAG5630156.1"/>
    <property type="molecule type" value="Genomic_DNA"/>
</dbReference>
<organism evidence="1 2">
    <name type="scientific">Solanum commersonii</name>
    <name type="common">Commerson's wild potato</name>
    <name type="synonym">Commerson's nightshade</name>
    <dbReference type="NCBI Taxonomy" id="4109"/>
    <lineage>
        <taxon>Eukaryota</taxon>
        <taxon>Viridiplantae</taxon>
        <taxon>Streptophyta</taxon>
        <taxon>Embryophyta</taxon>
        <taxon>Tracheophyta</taxon>
        <taxon>Spermatophyta</taxon>
        <taxon>Magnoliopsida</taxon>
        <taxon>eudicotyledons</taxon>
        <taxon>Gunneridae</taxon>
        <taxon>Pentapetalae</taxon>
        <taxon>asterids</taxon>
        <taxon>lamiids</taxon>
        <taxon>Solanales</taxon>
        <taxon>Solanaceae</taxon>
        <taxon>Solanoideae</taxon>
        <taxon>Solaneae</taxon>
        <taxon>Solanum</taxon>
    </lineage>
</organism>
<dbReference type="SUPFAM" id="SSF56219">
    <property type="entry name" value="DNase I-like"/>
    <property type="match status" value="1"/>
</dbReference>
<comment type="caution">
    <text evidence="1">The sequence shown here is derived from an EMBL/GenBank/DDBJ whole genome shotgun (WGS) entry which is preliminary data.</text>
</comment>
<dbReference type="AlphaFoldDB" id="A0A9J6B0F8"/>
<gene>
    <name evidence="1" type="ORF">H5410_001873</name>
</gene>
<proteinExistence type="predicted"/>
<dbReference type="Proteomes" id="UP000824120">
    <property type="component" value="Chromosome 1"/>
</dbReference>
<sequence>MAEFSECINNLQLVDPPLFGRSFTWRRGESHNSDSRIDRFLYSANLEDVFLQVRQTLLPRIGSDHNPILLNCGNCNFKKSYFKFENWWLEVEGFKDKVKDWWSSFPNNGRPSYILANKLKILKKELIQWSRSHMGVWKQRKEEVLHQLRVLETTQEQRMLTGD</sequence>
<keyword evidence="2" id="KW-1185">Reference proteome</keyword>
<name>A0A9J6B0F8_SOLCO</name>
<dbReference type="PANTHER" id="PTHR33710">
    <property type="entry name" value="BNAC02G09200D PROTEIN"/>
    <property type="match status" value="1"/>
</dbReference>
<evidence type="ECO:0000313" key="1">
    <source>
        <dbReference type="EMBL" id="KAG5630156.1"/>
    </source>
</evidence>
<accession>A0A9J6B0F8</accession>
<dbReference type="OrthoDB" id="1906115at2759"/>
<evidence type="ECO:0000313" key="2">
    <source>
        <dbReference type="Proteomes" id="UP000824120"/>
    </source>
</evidence>
<dbReference type="PANTHER" id="PTHR33710:SF75">
    <property type="entry name" value="ENDONUCLEASE_EXONUCLEASE_PHOSPHATASE DOMAIN-CONTAINING PROTEIN"/>
    <property type="match status" value="1"/>
</dbReference>
<reference evidence="1 2" key="1">
    <citation type="submission" date="2020-09" db="EMBL/GenBank/DDBJ databases">
        <title>De no assembly of potato wild relative species, Solanum commersonii.</title>
        <authorList>
            <person name="Cho K."/>
        </authorList>
    </citation>
    <scope>NUCLEOTIDE SEQUENCE [LARGE SCALE GENOMIC DNA]</scope>
    <source>
        <strain evidence="1">LZ3.2</strain>
        <tissue evidence="1">Leaf</tissue>
    </source>
</reference>